<gene>
    <name evidence="2" type="ORF">C7T86_20665</name>
</gene>
<evidence type="ECO:0000313" key="2">
    <source>
        <dbReference type="EMBL" id="PUE90508.1"/>
    </source>
</evidence>
<comment type="caution">
    <text evidence="2">The sequence shown here is derived from an EMBL/GenBank/DDBJ whole genome shotgun (WGS) entry which is preliminary data.</text>
</comment>
<dbReference type="EMBL" id="PYJH01000062">
    <property type="protein sequence ID" value="PUE90508.1"/>
    <property type="molecule type" value="Genomic_DNA"/>
</dbReference>
<feature type="chain" id="PRO_5041297722" description="Secreted protein" evidence="1">
    <location>
        <begin position="23"/>
        <end position="82"/>
    </location>
</feature>
<protein>
    <recommendedName>
        <fullName evidence="4">Secreted protein</fullName>
    </recommendedName>
</protein>
<name>A0AA45BUN3_XANCM</name>
<evidence type="ECO:0008006" key="4">
    <source>
        <dbReference type="Google" id="ProtNLM"/>
    </source>
</evidence>
<reference evidence="2 3" key="1">
    <citation type="submission" date="2018-03" db="EMBL/GenBank/DDBJ databases">
        <title>Sequencing of reference strains of Xanthomonas.</title>
        <authorList>
            <person name="Studholme D.J."/>
            <person name="Vicente J."/>
            <person name="Sarris P."/>
        </authorList>
    </citation>
    <scope>NUCLEOTIDE SEQUENCE [LARGE SCALE GENOMIC DNA]</scope>
    <source>
        <strain evidence="2 3">WHRI 5232</strain>
    </source>
</reference>
<evidence type="ECO:0000313" key="3">
    <source>
        <dbReference type="Proteomes" id="UP000251513"/>
    </source>
</evidence>
<dbReference type="Proteomes" id="UP000251513">
    <property type="component" value="Unassembled WGS sequence"/>
</dbReference>
<accession>A0AA45BUN3</accession>
<evidence type="ECO:0000256" key="1">
    <source>
        <dbReference type="SAM" id="SignalP"/>
    </source>
</evidence>
<proteinExistence type="predicted"/>
<organism evidence="2 3">
    <name type="scientific">Xanthomonas campestris pv. malvacearum</name>
    <dbReference type="NCBI Taxonomy" id="86040"/>
    <lineage>
        <taxon>Bacteria</taxon>
        <taxon>Pseudomonadati</taxon>
        <taxon>Pseudomonadota</taxon>
        <taxon>Gammaproteobacteria</taxon>
        <taxon>Lysobacterales</taxon>
        <taxon>Lysobacteraceae</taxon>
        <taxon>Xanthomonas</taxon>
    </lineage>
</organism>
<sequence length="82" mass="8932">MVSGCSLLRVFFCKAEALHACAATLVSCISQCIRRGHAAVQAENVFLNAALAGRDWRLVSSCASRVGLFILAHTIERRMVRP</sequence>
<keyword evidence="1" id="KW-0732">Signal</keyword>
<feature type="signal peptide" evidence="1">
    <location>
        <begin position="1"/>
        <end position="22"/>
    </location>
</feature>
<dbReference type="AlphaFoldDB" id="A0AA45BUN3"/>